<dbReference type="EMBL" id="MG746602">
    <property type="protein sequence ID" value="AUO78816.1"/>
    <property type="molecule type" value="Genomic_DNA"/>
</dbReference>
<accession>A0A2I6UFX5</accession>
<reference evidence="3" key="1">
    <citation type="submission" date="2018-01" db="EMBL/GenBank/DDBJ databases">
        <title>Direct submission.</title>
        <authorList>
            <person name="Ciacci N."/>
        </authorList>
    </citation>
    <scope>NUCLEOTIDE SEQUENCE [LARGE SCALE GENOMIC DNA]</scope>
</reference>
<gene>
    <name evidence="2" type="ORF">vBKpnF48_191</name>
</gene>
<name>A0A2I6UFX5_9CAUD</name>
<evidence type="ECO:0000313" key="3">
    <source>
        <dbReference type="Proteomes" id="UP000240294"/>
    </source>
</evidence>
<protein>
    <recommendedName>
        <fullName evidence="1">DUF7355 domain-containing protein</fullName>
    </recommendedName>
</protein>
<keyword evidence="3" id="KW-1185">Reference proteome</keyword>
<evidence type="ECO:0000259" key="1">
    <source>
        <dbReference type="Pfam" id="PF24051"/>
    </source>
</evidence>
<dbReference type="InterPro" id="IPR055779">
    <property type="entry name" value="DUF7355"/>
</dbReference>
<feature type="domain" description="DUF7355" evidence="1">
    <location>
        <begin position="1"/>
        <end position="91"/>
    </location>
</feature>
<dbReference type="Pfam" id="PF24051">
    <property type="entry name" value="DUF7355"/>
    <property type="match status" value="1"/>
</dbReference>
<sequence>MFPKYSEVVKVVALQVVGNYCADNLDNALKAKMHADFTSAINTLIPNHGKVSLEVNSIGIQAVVEIVFEGGGGFAVEVTGIFSTQEVNVYVQ</sequence>
<evidence type="ECO:0000313" key="2">
    <source>
        <dbReference type="EMBL" id="AUO78816.1"/>
    </source>
</evidence>
<organism evidence="2 3">
    <name type="scientific">Klebsiella phage vB_Kpn_F48</name>
    <dbReference type="NCBI Taxonomy" id="2070028"/>
    <lineage>
        <taxon>Viruses</taxon>
        <taxon>Duplodnaviria</taxon>
        <taxon>Heunggongvirae</taxon>
        <taxon>Uroviricota</taxon>
        <taxon>Caudoviricetes</taxon>
        <taxon>Marfavirus</taxon>
        <taxon>Marfavirus F48</taxon>
    </lineage>
</organism>
<dbReference type="Proteomes" id="UP000240294">
    <property type="component" value="Genome"/>
</dbReference>
<proteinExistence type="predicted"/>